<dbReference type="EC" id="3.4.24.16" evidence="10"/>
<comment type="cofactor">
    <cofactor evidence="7">
        <name>Zn(2+)</name>
        <dbReference type="ChEBI" id="CHEBI:29105"/>
    </cofactor>
    <text evidence="7">Binds 1 zinc ion.</text>
</comment>
<evidence type="ECO:0000313" key="10">
    <source>
        <dbReference type="EMBL" id="SBT76613.1"/>
    </source>
</evidence>
<dbReference type="GO" id="GO:0006518">
    <property type="term" value="P:peptide metabolic process"/>
    <property type="evidence" value="ECO:0007669"/>
    <property type="project" value="TreeGrafter"/>
</dbReference>
<dbReference type="PANTHER" id="PTHR11804">
    <property type="entry name" value="PROTEASE M3 THIMET OLIGOPEPTIDASE-RELATED"/>
    <property type="match status" value="1"/>
</dbReference>
<organism evidence="10 11">
    <name type="scientific">Plasmodium ovale</name>
    <name type="common">malaria parasite P. ovale</name>
    <dbReference type="NCBI Taxonomy" id="36330"/>
    <lineage>
        <taxon>Eukaryota</taxon>
        <taxon>Sar</taxon>
        <taxon>Alveolata</taxon>
        <taxon>Apicomplexa</taxon>
        <taxon>Aconoidasida</taxon>
        <taxon>Haemosporida</taxon>
        <taxon>Plasmodiidae</taxon>
        <taxon>Plasmodium</taxon>
        <taxon>Plasmodium (Plasmodium)</taxon>
    </lineage>
</organism>
<dbReference type="EMBL" id="LT594512">
    <property type="protein sequence ID" value="SBT76613.1"/>
    <property type="molecule type" value="Genomic_DNA"/>
</dbReference>
<feature type="region of interest" description="Disordered" evidence="8">
    <location>
        <begin position="716"/>
        <end position="752"/>
    </location>
</feature>
<evidence type="ECO:0000256" key="1">
    <source>
        <dbReference type="ARBA" id="ARBA00006040"/>
    </source>
</evidence>
<dbReference type="GO" id="GO:0004222">
    <property type="term" value="F:metalloendopeptidase activity"/>
    <property type="evidence" value="ECO:0007669"/>
    <property type="project" value="InterPro"/>
</dbReference>
<sequence length="752" mass="88588">MNCGNFFLSRCIFAVCSKLAKVFCGKGKIKVQGEIINCGKNSKIVNFPLDRNSLNFYFISNVIKDLLDLRGRLPIKEGEKRKLLLQRSLNLYYLLLACIRGKRGTFLAKRSLAYIEERIVQGISNKAGGVNKGDSANNANGRYGEFVRSDYSERSDNAEERMLPYNIRVLKDPSLGSMMVQINEECSKYLRKVNSAKVRHLIVDKDEISADEEWKRKHESLFKRNKLKIPISKHNYEFVLSGLQNPLLREEVIRLLNIPYRDKNLNTDVINILKKRYDFATRMGYRSWAEYSITQFTSEKHNYKMIPHFTNLIREKIKIDYDVIHGNMMRMANSEIKNRTRGKYNLCEEEKKKLTITSKLPIQDWIYYYGKILNKSGEYSVNLFFPQEHVLNRFIEVISKIYNFSYEEVLKGEEGIREWPKETRVYRIEQRGSGVGVCMNHEEKDRLLGYIYLVPYMDIKFRDYFRIPCTDSLSSTCLLSAGHAAIECKYIKTIPIQNKLFSMSEVLTLFHEFGHAYHLLLLSRKHSLYELYNLPLDYAEFFSHINEHLANNFNVILHLTKQAENNRTINENIFKRLQFDITRIANIYSQSMIDYTIHDLNPYTFFKNVSQNENRDENDLKNFYNIIQNHFLYTFPTSYSIHSGSFPYHFSCNYAGSVISYLLAEMRVLMNIPTEHISLKRYNTLSSFQKTFYKIVSEDFTSDVYSSVIRQVLGRAEGKRERKKEREGERKKEREGERKREREKENLFSKLK</sequence>
<protein>
    <submittedName>
        <fullName evidence="10">DnaJ protein, putative</fullName>
        <ecNumber evidence="10">3.4.24.16</ecNumber>
    </submittedName>
</protein>
<evidence type="ECO:0000256" key="7">
    <source>
        <dbReference type="RuleBase" id="RU003435"/>
    </source>
</evidence>
<keyword evidence="2 7" id="KW-0645">Protease</keyword>
<evidence type="ECO:0000256" key="6">
    <source>
        <dbReference type="ARBA" id="ARBA00023049"/>
    </source>
</evidence>
<dbReference type="InterPro" id="IPR045090">
    <property type="entry name" value="Pept_M3A_M3B"/>
</dbReference>
<dbReference type="Proteomes" id="UP000243200">
    <property type="component" value="Chromosome 8"/>
</dbReference>
<keyword evidence="4 7" id="KW-0378">Hydrolase</keyword>
<name>A0A1C3KR53_PLAOA</name>
<accession>A0A1C3KR53</accession>
<comment type="similarity">
    <text evidence="1 7">Belongs to the peptidase M3 family.</text>
</comment>
<evidence type="ECO:0000259" key="9">
    <source>
        <dbReference type="Pfam" id="PF01432"/>
    </source>
</evidence>
<keyword evidence="3 7" id="KW-0479">Metal-binding</keyword>
<dbReference type="VEuPathDB" id="PlasmoDB:PocGH01_08013600"/>
<dbReference type="InterPro" id="IPR024079">
    <property type="entry name" value="MetalloPept_cat_dom_sf"/>
</dbReference>
<dbReference type="OrthoDB" id="534666at2759"/>
<evidence type="ECO:0000256" key="4">
    <source>
        <dbReference type="ARBA" id="ARBA00022801"/>
    </source>
</evidence>
<dbReference type="AlphaFoldDB" id="A0A1C3KR53"/>
<dbReference type="GO" id="GO:0046872">
    <property type="term" value="F:metal ion binding"/>
    <property type="evidence" value="ECO:0007669"/>
    <property type="project" value="UniProtKB-UniRule"/>
</dbReference>
<evidence type="ECO:0000313" key="11">
    <source>
        <dbReference type="Proteomes" id="UP000243200"/>
    </source>
</evidence>
<evidence type="ECO:0000256" key="3">
    <source>
        <dbReference type="ARBA" id="ARBA00022723"/>
    </source>
</evidence>
<dbReference type="Gene3D" id="1.10.1370.10">
    <property type="entry name" value="Neurolysin, domain 3"/>
    <property type="match status" value="1"/>
</dbReference>
<keyword evidence="5 7" id="KW-0862">Zinc</keyword>
<evidence type="ECO:0000256" key="8">
    <source>
        <dbReference type="SAM" id="MobiDB-lite"/>
    </source>
</evidence>
<evidence type="ECO:0000256" key="2">
    <source>
        <dbReference type="ARBA" id="ARBA00022670"/>
    </source>
</evidence>
<dbReference type="GO" id="GO:0005739">
    <property type="term" value="C:mitochondrion"/>
    <property type="evidence" value="ECO:0007669"/>
    <property type="project" value="TreeGrafter"/>
</dbReference>
<dbReference type="GO" id="GO:0006508">
    <property type="term" value="P:proteolysis"/>
    <property type="evidence" value="ECO:0007669"/>
    <property type="project" value="UniProtKB-KW"/>
</dbReference>
<dbReference type="PANTHER" id="PTHR11804:SF79">
    <property type="entry name" value="MITOCHONDRIAL INTERMEDIATE PEPTIDASE"/>
    <property type="match status" value="1"/>
</dbReference>
<keyword evidence="6 7" id="KW-0482">Metalloprotease</keyword>
<gene>
    <name evidence="10" type="primary">PowCR01_080010800</name>
    <name evidence="10" type="ORF">POWCR01_080010800</name>
</gene>
<feature type="domain" description="Peptidase M3A/M3B catalytic" evidence="9">
    <location>
        <begin position="331"/>
        <end position="605"/>
    </location>
</feature>
<evidence type="ECO:0000256" key="5">
    <source>
        <dbReference type="ARBA" id="ARBA00022833"/>
    </source>
</evidence>
<dbReference type="Pfam" id="PF01432">
    <property type="entry name" value="Peptidase_M3"/>
    <property type="match status" value="1"/>
</dbReference>
<dbReference type="Gene3D" id="3.40.390.10">
    <property type="entry name" value="Collagenase (Catalytic Domain)"/>
    <property type="match status" value="1"/>
</dbReference>
<dbReference type="VEuPathDB" id="PlasmoDB:POWCR01_080010800"/>
<dbReference type="InterPro" id="IPR001567">
    <property type="entry name" value="Pept_M3A_M3B_dom"/>
</dbReference>
<dbReference type="SUPFAM" id="SSF55486">
    <property type="entry name" value="Metalloproteases ('zincins'), catalytic domain"/>
    <property type="match status" value="1"/>
</dbReference>
<proteinExistence type="inferred from homology"/>
<reference evidence="10 11" key="1">
    <citation type="submission" date="2016-06" db="EMBL/GenBank/DDBJ databases">
        <authorList>
            <consortium name="Pathogen Informatics"/>
        </authorList>
    </citation>
    <scope>NUCLEOTIDE SEQUENCE [LARGE SCALE GENOMIC DNA]</scope>
    <source>
        <strain evidence="10">PowCR01</strain>
    </source>
</reference>
<dbReference type="InterPro" id="IPR024077">
    <property type="entry name" value="Neurolysin/TOP_dom2"/>
</dbReference>